<evidence type="ECO:0000256" key="8">
    <source>
        <dbReference type="SAM" id="SignalP"/>
    </source>
</evidence>
<evidence type="ECO:0000256" key="2">
    <source>
        <dbReference type="ARBA" id="ARBA00022448"/>
    </source>
</evidence>
<dbReference type="PRINTS" id="PR00155">
    <property type="entry name" value="AMICYANIN"/>
</dbReference>
<keyword evidence="6 7" id="KW-0186">Copper</keyword>
<dbReference type="PANTHER" id="PTHR36507:SF1">
    <property type="entry name" value="BLL1555 PROTEIN"/>
    <property type="match status" value="1"/>
</dbReference>
<comment type="subcellular location">
    <subcellularLocation>
        <location evidence="1">Periplasm</location>
    </subcellularLocation>
</comment>
<keyword evidence="4" id="KW-0574">Periplasm</keyword>
<evidence type="ECO:0000256" key="1">
    <source>
        <dbReference type="ARBA" id="ARBA00004418"/>
    </source>
</evidence>
<accession>A0A259TZB6</accession>
<organism evidence="10 11">
    <name type="scientific">Rubricoccus marinus</name>
    <dbReference type="NCBI Taxonomy" id="716817"/>
    <lineage>
        <taxon>Bacteria</taxon>
        <taxon>Pseudomonadati</taxon>
        <taxon>Rhodothermota</taxon>
        <taxon>Rhodothermia</taxon>
        <taxon>Rhodothermales</taxon>
        <taxon>Rubricoccaceae</taxon>
        <taxon>Rubricoccus</taxon>
    </lineage>
</organism>
<dbReference type="GO" id="GO:0042597">
    <property type="term" value="C:periplasmic space"/>
    <property type="evidence" value="ECO:0007669"/>
    <property type="project" value="UniProtKB-SubCell"/>
</dbReference>
<dbReference type="RefSeq" id="WP_179271107.1">
    <property type="nucleotide sequence ID" value="NZ_MQWB01000001.1"/>
</dbReference>
<reference evidence="10 11" key="1">
    <citation type="submission" date="2016-11" db="EMBL/GenBank/DDBJ databases">
        <title>Study of marine rhodopsin-containing bacteria.</title>
        <authorList>
            <person name="Yoshizawa S."/>
            <person name="Kumagai Y."/>
            <person name="Kogure K."/>
        </authorList>
    </citation>
    <scope>NUCLEOTIDE SEQUENCE [LARGE SCALE GENOMIC DNA]</scope>
    <source>
        <strain evidence="10 11">SG-29</strain>
    </source>
</reference>
<feature type="binding site" evidence="7">
    <location>
        <position position="52"/>
    </location>
    <ligand>
        <name>Cu cation</name>
        <dbReference type="ChEBI" id="CHEBI:23378"/>
    </ligand>
</feature>
<evidence type="ECO:0000259" key="9">
    <source>
        <dbReference type="Pfam" id="PF00127"/>
    </source>
</evidence>
<comment type="caution">
    <text evidence="10">The sequence shown here is derived from an EMBL/GenBank/DDBJ whole genome shotgun (WGS) entry which is preliminary data.</text>
</comment>
<keyword evidence="11" id="KW-1185">Reference proteome</keyword>
<dbReference type="PANTHER" id="PTHR36507">
    <property type="entry name" value="BLL1555 PROTEIN"/>
    <property type="match status" value="1"/>
</dbReference>
<keyword evidence="3 7" id="KW-0479">Metal-binding</keyword>
<dbReference type="Gene3D" id="2.60.40.420">
    <property type="entry name" value="Cupredoxins - blue copper proteins"/>
    <property type="match status" value="1"/>
</dbReference>
<evidence type="ECO:0000313" key="11">
    <source>
        <dbReference type="Proteomes" id="UP000216446"/>
    </source>
</evidence>
<feature type="chain" id="PRO_5013351289" description="Blue (type 1) copper domain-containing protein" evidence="8">
    <location>
        <begin position="18"/>
        <end position="208"/>
    </location>
</feature>
<evidence type="ECO:0000256" key="4">
    <source>
        <dbReference type="ARBA" id="ARBA00022764"/>
    </source>
</evidence>
<evidence type="ECO:0000313" key="10">
    <source>
        <dbReference type="EMBL" id="OZC03109.1"/>
    </source>
</evidence>
<feature type="binding site" evidence="7">
    <location>
        <position position="88"/>
    </location>
    <ligand>
        <name>Cu cation</name>
        <dbReference type="ChEBI" id="CHEBI:23378"/>
    </ligand>
</feature>
<keyword evidence="8" id="KW-0732">Signal</keyword>
<dbReference type="InParanoid" id="A0A259TZB6"/>
<dbReference type="InterPro" id="IPR008972">
    <property type="entry name" value="Cupredoxin"/>
</dbReference>
<feature type="binding site" evidence="7">
    <location>
        <position position="91"/>
    </location>
    <ligand>
        <name>Cu cation</name>
        <dbReference type="ChEBI" id="CHEBI:23378"/>
    </ligand>
</feature>
<dbReference type="Proteomes" id="UP000216446">
    <property type="component" value="Unassembled WGS sequence"/>
</dbReference>
<dbReference type="GO" id="GO:0005507">
    <property type="term" value="F:copper ion binding"/>
    <property type="evidence" value="ECO:0007669"/>
    <property type="project" value="InterPro"/>
</dbReference>
<gene>
    <name evidence="10" type="ORF">BSZ36_09070</name>
</gene>
<comment type="cofactor">
    <cofactor evidence="7">
        <name>Cu cation</name>
        <dbReference type="ChEBI" id="CHEBI:23378"/>
    </cofactor>
    <text evidence="7">Binds 1 copper ion per subunit.</text>
</comment>
<dbReference type="GO" id="GO:0009055">
    <property type="term" value="F:electron transfer activity"/>
    <property type="evidence" value="ECO:0007669"/>
    <property type="project" value="InterPro"/>
</dbReference>
<dbReference type="InterPro" id="IPR052721">
    <property type="entry name" value="ET_Amicyanin"/>
</dbReference>
<dbReference type="Pfam" id="PF00127">
    <property type="entry name" value="Copper-bind"/>
    <property type="match status" value="1"/>
</dbReference>
<feature type="binding site" evidence="7">
    <location>
        <position position="95"/>
    </location>
    <ligand>
        <name>Cu cation</name>
        <dbReference type="ChEBI" id="CHEBI:23378"/>
    </ligand>
</feature>
<evidence type="ECO:0000256" key="5">
    <source>
        <dbReference type="ARBA" id="ARBA00022982"/>
    </source>
</evidence>
<evidence type="ECO:0000256" key="3">
    <source>
        <dbReference type="ARBA" id="ARBA00022723"/>
    </source>
</evidence>
<dbReference type="SUPFAM" id="SSF49503">
    <property type="entry name" value="Cupredoxins"/>
    <property type="match status" value="1"/>
</dbReference>
<name>A0A259TZB6_9BACT</name>
<dbReference type="AlphaFoldDB" id="A0A259TZB6"/>
<keyword evidence="5" id="KW-0249">Electron transport</keyword>
<feature type="signal peptide" evidence="8">
    <location>
        <begin position="1"/>
        <end position="17"/>
    </location>
</feature>
<sequence>MRTFLLALLLCASGASAQTTHTVVVRSFTFTPAALTIEAGDTVRWVNEDGAHNVSQLSGPEAFGRPDVGAGWTYEFTFSQIGTSTYQCDPHSGVMQGSITVTSNTSTEEAPDASASLTLASENPFTGSVRLVLTLVQSETVRVAVFDARGREVDVIYEGVAAAGQTDFVWAAGASRPGVYIIRATAPGLALSQGVSLAGKAEAHTGGH</sequence>
<feature type="domain" description="Blue (type 1) copper" evidence="9">
    <location>
        <begin position="26"/>
        <end position="101"/>
    </location>
</feature>
<dbReference type="InterPro" id="IPR002386">
    <property type="entry name" value="Amicyanin/Pseudoazurin"/>
</dbReference>
<keyword evidence="2" id="KW-0813">Transport</keyword>
<evidence type="ECO:0000256" key="6">
    <source>
        <dbReference type="ARBA" id="ARBA00023008"/>
    </source>
</evidence>
<evidence type="ECO:0000256" key="7">
    <source>
        <dbReference type="PIRSR" id="PIRSR602386-1"/>
    </source>
</evidence>
<protein>
    <recommendedName>
        <fullName evidence="9">Blue (type 1) copper domain-containing protein</fullName>
    </recommendedName>
</protein>
<dbReference type="InterPro" id="IPR000923">
    <property type="entry name" value="BlueCu_1"/>
</dbReference>
<proteinExistence type="predicted"/>
<dbReference type="EMBL" id="MQWB01000001">
    <property type="protein sequence ID" value="OZC03109.1"/>
    <property type="molecule type" value="Genomic_DNA"/>
</dbReference>